<dbReference type="InterPro" id="IPR050204">
    <property type="entry name" value="AraC_XylS_family_regulators"/>
</dbReference>
<dbReference type="PANTHER" id="PTHR46796:SF15">
    <property type="entry name" value="BLL1074 PROTEIN"/>
    <property type="match status" value="1"/>
</dbReference>
<protein>
    <submittedName>
        <fullName evidence="5">Helix-turn-helix domain-containing protein</fullName>
    </submittedName>
</protein>
<organism evidence="5 6">
    <name type="scientific">Streptomyces meridianus</name>
    <dbReference type="NCBI Taxonomy" id="2938945"/>
    <lineage>
        <taxon>Bacteria</taxon>
        <taxon>Bacillati</taxon>
        <taxon>Actinomycetota</taxon>
        <taxon>Actinomycetes</taxon>
        <taxon>Kitasatosporales</taxon>
        <taxon>Streptomycetaceae</taxon>
        <taxon>Streptomyces</taxon>
    </lineage>
</organism>
<keyword evidence="3" id="KW-0804">Transcription</keyword>
<reference evidence="5" key="1">
    <citation type="journal article" date="2023" name="Int. J. Syst. Evol. Microbiol.">
        <title>Streptomyces meridianus sp. nov. isolated from brackish water of the Tagus estuary in Alcochete, Portugal.</title>
        <authorList>
            <person name="Santos J.D.N."/>
            <person name="Klimek D."/>
            <person name="Calusinska M."/>
            <person name="Lobo Da Cunha A."/>
            <person name="Catita J."/>
            <person name="Goncalves H."/>
            <person name="Gonzalez I."/>
            <person name="Reyes F."/>
            <person name="Lage O.M."/>
        </authorList>
    </citation>
    <scope>NUCLEOTIDE SEQUENCE</scope>
    <source>
        <strain evidence="5">MTZ3.1</strain>
    </source>
</reference>
<dbReference type="RefSeq" id="WP_251408384.1">
    <property type="nucleotide sequence ID" value="NZ_JAMQGM010000002.1"/>
</dbReference>
<dbReference type="Pfam" id="PF12833">
    <property type="entry name" value="HTH_18"/>
    <property type="match status" value="1"/>
</dbReference>
<keyword evidence="6" id="KW-1185">Reference proteome</keyword>
<dbReference type="Pfam" id="PF20240">
    <property type="entry name" value="DUF6597"/>
    <property type="match status" value="1"/>
</dbReference>
<dbReference type="SMART" id="SM00342">
    <property type="entry name" value="HTH_ARAC"/>
    <property type="match status" value="1"/>
</dbReference>
<dbReference type="Gene3D" id="1.10.10.60">
    <property type="entry name" value="Homeodomain-like"/>
    <property type="match status" value="1"/>
</dbReference>
<dbReference type="PANTHER" id="PTHR46796">
    <property type="entry name" value="HTH-TYPE TRANSCRIPTIONAL ACTIVATOR RHAS-RELATED"/>
    <property type="match status" value="1"/>
</dbReference>
<proteinExistence type="predicted"/>
<accession>A0ABT0X0K9</accession>
<evidence type="ECO:0000256" key="1">
    <source>
        <dbReference type="ARBA" id="ARBA00023015"/>
    </source>
</evidence>
<evidence type="ECO:0000313" key="5">
    <source>
        <dbReference type="EMBL" id="MCM2576101.1"/>
    </source>
</evidence>
<evidence type="ECO:0000256" key="2">
    <source>
        <dbReference type="ARBA" id="ARBA00023125"/>
    </source>
</evidence>
<keyword evidence="2" id="KW-0238">DNA-binding</keyword>
<dbReference type="InterPro" id="IPR018060">
    <property type="entry name" value="HTH_AraC"/>
</dbReference>
<keyword evidence="1" id="KW-0805">Transcription regulation</keyword>
<evidence type="ECO:0000313" key="6">
    <source>
        <dbReference type="Proteomes" id="UP001167160"/>
    </source>
</evidence>
<dbReference type="PROSITE" id="PS01124">
    <property type="entry name" value="HTH_ARAC_FAMILY_2"/>
    <property type="match status" value="1"/>
</dbReference>
<dbReference type="Proteomes" id="UP001167160">
    <property type="component" value="Unassembled WGS sequence"/>
</dbReference>
<name>A0ABT0X0K9_9ACTN</name>
<dbReference type="InterPro" id="IPR046532">
    <property type="entry name" value="DUF6597"/>
</dbReference>
<comment type="caution">
    <text evidence="5">The sequence shown here is derived from an EMBL/GenBank/DDBJ whole genome shotgun (WGS) entry which is preliminary data.</text>
</comment>
<feature type="domain" description="HTH araC/xylS-type" evidence="4">
    <location>
        <begin position="130"/>
        <end position="227"/>
    </location>
</feature>
<evidence type="ECO:0000256" key="3">
    <source>
        <dbReference type="ARBA" id="ARBA00023163"/>
    </source>
</evidence>
<sequence length="236" mass="25210">MYEERESRLASAVLWRATGRRGPARVLPDGCIDLIWCDGELIVAGPDTHAHLGPGRPGAEYVGLRFAPGSGPGLLGVPAHELRDRRVPLAAVRSGAQVRRFTERIDGAADRGLALEEAARRLCPERPPSDPLCEAVVHYLGRGQSVSAAAAAAGIGERQLHRRCLAAFGYGPKTLARVLRFDGALRLARRGVPYAEVALLAGYADQAHLSREVRALAGLPLGQLVAGRGTRTVEPR</sequence>
<gene>
    <name evidence="5" type="ORF">M1E25_01825</name>
</gene>
<dbReference type="EMBL" id="JAMQGM010000002">
    <property type="protein sequence ID" value="MCM2576101.1"/>
    <property type="molecule type" value="Genomic_DNA"/>
</dbReference>
<evidence type="ECO:0000259" key="4">
    <source>
        <dbReference type="PROSITE" id="PS01124"/>
    </source>
</evidence>